<dbReference type="Pfam" id="PF08970">
    <property type="entry name" value="Sda"/>
    <property type="match status" value="1"/>
</dbReference>
<dbReference type="AlphaFoldDB" id="E0IFS5"/>
<dbReference type="RefSeq" id="WP_006040518.1">
    <property type="nucleotide sequence ID" value="NZ_AEDD01000014.1"/>
</dbReference>
<dbReference type="OrthoDB" id="2933732at2"/>
<organism evidence="1 2">
    <name type="scientific">Paenibacillus curdlanolyticus YK9</name>
    <dbReference type="NCBI Taxonomy" id="717606"/>
    <lineage>
        <taxon>Bacteria</taxon>
        <taxon>Bacillati</taxon>
        <taxon>Bacillota</taxon>
        <taxon>Bacilli</taxon>
        <taxon>Bacillales</taxon>
        <taxon>Paenibacillaceae</taxon>
        <taxon>Paenibacillus</taxon>
    </lineage>
</organism>
<dbReference type="SUPFAM" id="SSF100985">
    <property type="entry name" value="Sporulation inhibitor Sda"/>
    <property type="match status" value="1"/>
</dbReference>
<keyword evidence="2" id="KW-1185">Reference proteome</keyword>
<name>E0IFS5_9BACL</name>
<dbReference type="InterPro" id="IPR015064">
    <property type="entry name" value="Sda"/>
</dbReference>
<evidence type="ECO:0000313" key="1">
    <source>
        <dbReference type="EMBL" id="EFM08741.1"/>
    </source>
</evidence>
<accession>E0IFS5</accession>
<dbReference type="InterPro" id="IPR036916">
    <property type="entry name" value="Sda_sf"/>
</dbReference>
<reference evidence="1 2" key="1">
    <citation type="submission" date="2010-07" db="EMBL/GenBank/DDBJ databases">
        <title>The draft genome of Paenibacillus curdlanolyticus YK9.</title>
        <authorList>
            <consortium name="US DOE Joint Genome Institute (JGI-PGF)"/>
            <person name="Lucas S."/>
            <person name="Copeland A."/>
            <person name="Lapidus A."/>
            <person name="Cheng J.-F."/>
            <person name="Bruce D."/>
            <person name="Goodwin L."/>
            <person name="Pitluck S."/>
            <person name="Land M.L."/>
            <person name="Hauser L."/>
            <person name="Chang Y.-J."/>
            <person name="Jeffries C."/>
            <person name="Anderson I.J."/>
            <person name="Johnson E."/>
            <person name="Loganathan U."/>
            <person name="Mulhopadhyay B."/>
            <person name="Kyrpides N."/>
            <person name="Woyke T.J."/>
        </authorList>
    </citation>
    <scope>NUCLEOTIDE SEQUENCE [LARGE SCALE GENOMIC DNA]</scope>
    <source>
        <strain evidence="1 2">YK9</strain>
    </source>
</reference>
<dbReference type="Proteomes" id="UP000005387">
    <property type="component" value="Unassembled WGS sequence"/>
</dbReference>
<sequence length="47" mass="5567">MELLSDDLLVDTYFAAIQLHLDQEFIRLISEEIMRRQINPESYRLGA</sequence>
<proteinExistence type="predicted"/>
<evidence type="ECO:0000313" key="2">
    <source>
        <dbReference type="Proteomes" id="UP000005387"/>
    </source>
</evidence>
<dbReference type="Gene3D" id="1.10.287.1100">
    <property type="entry name" value="Sporulation inhibitor A"/>
    <property type="match status" value="1"/>
</dbReference>
<dbReference type="EMBL" id="AEDD01000014">
    <property type="protein sequence ID" value="EFM08741.1"/>
    <property type="molecule type" value="Genomic_DNA"/>
</dbReference>
<gene>
    <name evidence="1" type="ORF">PaecuDRAFT_4535</name>
</gene>
<protein>
    <submittedName>
        <fullName evidence="1">Sporulation inhibitor A</fullName>
    </submittedName>
</protein>